<dbReference type="PANTHER" id="PTHR47667:SF1">
    <property type="entry name" value="REGULATOR OF TY1 TRANSPOSITION PROTEIN 107"/>
    <property type="match status" value="1"/>
</dbReference>
<dbReference type="GO" id="GO:0005634">
    <property type="term" value="C:nucleus"/>
    <property type="evidence" value="ECO:0007669"/>
    <property type="project" value="TreeGrafter"/>
</dbReference>
<dbReference type="InterPro" id="IPR001357">
    <property type="entry name" value="BRCT_dom"/>
</dbReference>
<dbReference type="OrthoDB" id="342264at2759"/>
<protein>
    <submittedName>
        <fullName evidence="2">Putative brca1 c terminus domain-containing protein</fullName>
    </submittedName>
</protein>
<dbReference type="AlphaFoldDB" id="A0A1S8AA64"/>
<dbReference type="InterPro" id="IPR036420">
    <property type="entry name" value="BRCT_dom_sf"/>
</dbReference>
<dbReference type="SUPFAM" id="SSF52113">
    <property type="entry name" value="BRCT domain"/>
    <property type="match status" value="1"/>
</dbReference>
<dbReference type="GO" id="GO:1990683">
    <property type="term" value="P:DNA double-strand break attachment to nuclear envelope"/>
    <property type="evidence" value="ECO:0007669"/>
    <property type="project" value="TreeGrafter"/>
</dbReference>
<feature type="domain" description="BRCT" evidence="1">
    <location>
        <begin position="96"/>
        <end position="148"/>
    </location>
</feature>
<dbReference type="GO" id="GO:0006302">
    <property type="term" value="P:double-strand break repair"/>
    <property type="evidence" value="ECO:0007669"/>
    <property type="project" value="TreeGrafter"/>
</dbReference>
<proteinExistence type="predicted"/>
<dbReference type="InterPro" id="IPR053036">
    <property type="entry name" value="CellCycle_DNARepair_Reg"/>
</dbReference>
<evidence type="ECO:0000313" key="2">
    <source>
        <dbReference type="EMBL" id="GAW26957.1"/>
    </source>
</evidence>
<dbReference type="PANTHER" id="PTHR47667">
    <property type="entry name" value="REGULATOR OF TY1 TRANSPOSITION PROTEIN 107"/>
    <property type="match status" value="1"/>
</dbReference>
<dbReference type="Gene3D" id="3.40.50.10190">
    <property type="entry name" value="BRCT domain"/>
    <property type="match status" value="1"/>
</dbReference>
<evidence type="ECO:0000259" key="1">
    <source>
        <dbReference type="PROSITE" id="PS50172"/>
    </source>
</evidence>
<dbReference type="Proteomes" id="UP000054516">
    <property type="component" value="Unassembled WGS sequence"/>
</dbReference>
<organism evidence="2">
    <name type="scientific">Rosellinia necatrix</name>
    <name type="common">White root-rot fungus</name>
    <dbReference type="NCBI Taxonomy" id="77044"/>
    <lineage>
        <taxon>Eukaryota</taxon>
        <taxon>Fungi</taxon>
        <taxon>Dikarya</taxon>
        <taxon>Ascomycota</taxon>
        <taxon>Pezizomycotina</taxon>
        <taxon>Sordariomycetes</taxon>
        <taxon>Xylariomycetidae</taxon>
        <taxon>Xylariales</taxon>
        <taxon>Xylariaceae</taxon>
        <taxon>Rosellinia</taxon>
    </lineage>
</organism>
<name>A0A1S8AA64_ROSNE</name>
<dbReference type="CDD" id="cd18439">
    <property type="entry name" value="BRCT_BRC1_like_rpt6"/>
    <property type="match status" value="1"/>
</dbReference>
<dbReference type="STRING" id="77044.A0A1S8AA64"/>
<dbReference type="PROSITE" id="PS50172">
    <property type="entry name" value="BRCT"/>
    <property type="match status" value="1"/>
</dbReference>
<evidence type="ECO:0000313" key="3">
    <source>
        <dbReference type="Proteomes" id="UP000054516"/>
    </source>
</evidence>
<sequence length="153" mass="17401">MKEVPDPEQYILKDKDNEKRFGLKLEDSIRRAQENRGQLLSGIPIYCTVGIKNGTESYQAIAEANGAIFMSYGPKSGSTIRVTNPEDDEGGPDPVYLLSTSTPEEKKLWKRFEEMARRGNMEPRVVASDWLLDVVMKQEVSFDKKYLVTNFFA</sequence>
<dbReference type="EMBL" id="DF977503">
    <property type="protein sequence ID" value="GAW26957.1"/>
    <property type="molecule type" value="Genomic_DNA"/>
</dbReference>
<reference evidence="2" key="1">
    <citation type="submission" date="2016-03" db="EMBL/GenBank/DDBJ databases">
        <title>Draft genome sequence of Rosellinia necatrix.</title>
        <authorList>
            <person name="Kanematsu S."/>
        </authorList>
    </citation>
    <scope>NUCLEOTIDE SEQUENCE [LARGE SCALE GENOMIC DNA]</scope>
    <source>
        <strain evidence="2">W97</strain>
    </source>
</reference>
<dbReference type="GO" id="GO:0035361">
    <property type="term" value="C:Cul8-RING ubiquitin ligase complex"/>
    <property type="evidence" value="ECO:0007669"/>
    <property type="project" value="TreeGrafter"/>
</dbReference>
<gene>
    <name evidence="2" type="ORF">SAMD00023353_5800710</name>
</gene>
<keyword evidence="3" id="KW-1185">Reference proteome</keyword>
<accession>A0A1S8AA64</accession>